<dbReference type="OrthoDB" id="9816519at2"/>
<dbReference type="STRING" id="36842.SAMN02194393_05118"/>
<dbReference type="SMART" id="SM00283">
    <property type="entry name" value="MA"/>
    <property type="match status" value="1"/>
</dbReference>
<keyword evidence="3" id="KW-0812">Transmembrane</keyword>
<dbReference type="Proteomes" id="UP000190285">
    <property type="component" value="Unassembled WGS sequence"/>
</dbReference>
<sequence length="548" mass="61971">MKRNYIINMIGIIVMIFITEIFFLSNIHNIFYKSGILSGIIIIVVTLNMIFYKIRLKKSIEILENFFEEYSKGNLLIGLDRSFKLYEFNRLEKLINETRNQMKNWLFNTLYAETHLSNVSEQLNQNSKECFLSMQMVSDNISNIANGSTKTSDDSNEIASISEELLSTNMNIADYSNNAKKFASESIEVIDSDSKIINKALDRVEEVEEIMRRASDHINTLGELLKSISKMSETISNIANQTNLLSLNASIEAARAGKEGKGFGVVADEIKKLAQQSAAASMEIAESTKEIQNNIKNVILVIDTGVTKSKHTREESKKAAENLANINLKISEMVELINNITESIEEQASASEVLTRNIEGIAKYAHDTDELSGNIQSRVVKQIKMLEENNEIANRIIEISNKFNKFIGVFEKEIEKELIYVCEILADIIIKEKMSNNFLADVSEKTGISEIYITNSSGVTIYSNNPKGIGFEFTNDPQTQAFDFYQILKNPELKITQKTMKRDIDNRYFKFVGVSRKDSRGIIQVGLSLEDILKFKGYKAIKKITTVA</sequence>
<keyword evidence="1 2" id="KW-0807">Transducer</keyword>
<dbReference type="PROSITE" id="PS50111">
    <property type="entry name" value="CHEMOTAXIS_TRANSDUC_2"/>
    <property type="match status" value="1"/>
</dbReference>
<dbReference type="GO" id="GO:0016020">
    <property type="term" value="C:membrane"/>
    <property type="evidence" value="ECO:0007669"/>
    <property type="project" value="InterPro"/>
</dbReference>
<proteinExistence type="predicted"/>
<keyword evidence="3" id="KW-1133">Transmembrane helix</keyword>
<dbReference type="PANTHER" id="PTHR32089:SF112">
    <property type="entry name" value="LYSOZYME-LIKE PROTEIN-RELATED"/>
    <property type="match status" value="1"/>
</dbReference>
<dbReference type="Pfam" id="PF00015">
    <property type="entry name" value="MCPsignal"/>
    <property type="match status" value="1"/>
</dbReference>
<organism evidence="5 6">
    <name type="scientific">Maledivibacter halophilus</name>
    <dbReference type="NCBI Taxonomy" id="36842"/>
    <lineage>
        <taxon>Bacteria</taxon>
        <taxon>Bacillati</taxon>
        <taxon>Bacillota</taxon>
        <taxon>Clostridia</taxon>
        <taxon>Peptostreptococcales</taxon>
        <taxon>Caminicellaceae</taxon>
        <taxon>Maledivibacter</taxon>
    </lineage>
</organism>
<reference evidence="5 6" key="1">
    <citation type="submission" date="2017-02" db="EMBL/GenBank/DDBJ databases">
        <authorList>
            <person name="Peterson S.W."/>
        </authorList>
    </citation>
    <scope>NUCLEOTIDE SEQUENCE [LARGE SCALE GENOMIC DNA]</scope>
    <source>
        <strain evidence="5 6">M1</strain>
    </source>
</reference>
<feature type="domain" description="Methyl-accepting transducer" evidence="4">
    <location>
        <begin position="126"/>
        <end position="362"/>
    </location>
</feature>
<evidence type="ECO:0000256" key="2">
    <source>
        <dbReference type="PROSITE-ProRule" id="PRU00284"/>
    </source>
</evidence>
<dbReference type="InterPro" id="IPR004089">
    <property type="entry name" value="MCPsignal_dom"/>
</dbReference>
<dbReference type="SUPFAM" id="SSF103190">
    <property type="entry name" value="Sensory domain-like"/>
    <property type="match status" value="1"/>
</dbReference>
<protein>
    <submittedName>
        <fullName evidence="5">Methyl-accepting chemotaxis protein</fullName>
    </submittedName>
</protein>
<dbReference type="SUPFAM" id="SSF58104">
    <property type="entry name" value="Methyl-accepting chemotaxis protein (MCP) signaling domain"/>
    <property type="match status" value="1"/>
</dbReference>
<evidence type="ECO:0000313" key="6">
    <source>
        <dbReference type="Proteomes" id="UP000190285"/>
    </source>
</evidence>
<dbReference type="EMBL" id="FUZT01000021">
    <property type="protein sequence ID" value="SKC90127.1"/>
    <property type="molecule type" value="Genomic_DNA"/>
</dbReference>
<dbReference type="Gene3D" id="1.10.287.950">
    <property type="entry name" value="Methyl-accepting chemotaxis protein"/>
    <property type="match status" value="1"/>
</dbReference>
<dbReference type="GO" id="GO:0007165">
    <property type="term" value="P:signal transduction"/>
    <property type="evidence" value="ECO:0007669"/>
    <property type="project" value="UniProtKB-KW"/>
</dbReference>
<gene>
    <name evidence="5" type="ORF">SAMN02194393_05118</name>
</gene>
<name>A0A1T5MPG4_9FIRM</name>
<evidence type="ECO:0000256" key="3">
    <source>
        <dbReference type="SAM" id="Phobius"/>
    </source>
</evidence>
<evidence type="ECO:0000313" key="5">
    <source>
        <dbReference type="EMBL" id="SKC90127.1"/>
    </source>
</evidence>
<feature type="transmembrane region" description="Helical" evidence="3">
    <location>
        <begin position="30"/>
        <end position="52"/>
    </location>
</feature>
<keyword evidence="6" id="KW-1185">Reference proteome</keyword>
<dbReference type="InterPro" id="IPR029151">
    <property type="entry name" value="Sensor-like_sf"/>
</dbReference>
<dbReference type="PANTHER" id="PTHR32089">
    <property type="entry name" value="METHYL-ACCEPTING CHEMOTAXIS PROTEIN MCPB"/>
    <property type="match status" value="1"/>
</dbReference>
<accession>A0A1T5MPG4</accession>
<evidence type="ECO:0000256" key="1">
    <source>
        <dbReference type="ARBA" id="ARBA00023224"/>
    </source>
</evidence>
<dbReference type="AlphaFoldDB" id="A0A1T5MPG4"/>
<feature type="transmembrane region" description="Helical" evidence="3">
    <location>
        <begin position="5"/>
        <end position="24"/>
    </location>
</feature>
<evidence type="ECO:0000259" key="4">
    <source>
        <dbReference type="PROSITE" id="PS50111"/>
    </source>
</evidence>
<keyword evidence="3" id="KW-0472">Membrane</keyword>
<dbReference type="RefSeq" id="WP_079495708.1">
    <property type="nucleotide sequence ID" value="NZ_FUZT01000021.1"/>
</dbReference>